<feature type="non-terminal residue" evidence="4">
    <location>
        <position position="51"/>
    </location>
</feature>
<keyword evidence="5" id="KW-1185">Reference proteome</keyword>
<dbReference type="Gene3D" id="3.30.160.60">
    <property type="entry name" value="Classic Zinc Finger"/>
    <property type="match status" value="1"/>
</dbReference>
<proteinExistence type="predicted"/>
<reference evidence="5" key="1">
    <citation type="journal article" date="2018" name="Nat. Microbiol.">
        <title>Leveraging single-cell genomics to expand the fungal tree of life.</title>
        <authorList>
            <person name="Ahrendt S.R."/>
            <person name="Quandt C.A."/>
            <person name="Ciobanu D."/>
            <person name="Clum A."/>
            <person name="Salamov A."/>
            <person name="Andreopoulos B."/>
            <person name="Cheng J.F."/>
            <person name="Woyke T."/>
            <person name="Pelin A."/>
            <person name="Henrissat B."/>
            <person name="Reynolds N.K."/>
            <person name="Benny G.L."/>
            <person name="Smith M.E."/>
            <person name="James T.Y."/>
            <person name="Grigoriev I.V."/>
        </authorList>
    </citation>
    <scope>NUCLEOTIDE SEQUENCE [LARGE SCALE GENOMIC DNA]</scope>
    <source>
        <strain evidence="5">RSA 468</strain>
    </source>
</reference>
<dbReference type="EMBL" id="ML002272">
    <property type="protein sequence ID" value="RKP39414.1"/>
    <property type="molecule type" value="Genomic_DNA"/>
</dbReference>
<name>A0A4Q0A0A6_9FUNG</name>
<dbReference type="InterPro" id="IPR039327">
    <property type="entry name" value="CON7-like"/>
</dbReference>
<dbReference type="PANTHER" id="PTHR36167:SF3">
    <property type="entry name" value="C2H2 FINGER DOMAIN TRANSCRIPTION FACTOR (EUROFUNG)-RELATED"/>
    <property type="match status" value="1"/>
</dbReference>
<dbReference type="PROSITE" id="PS00028">
    <property type="entry name" value="ZINC_FINGER_C2H2_1"/>
    <property type="match status" value="1"/>
</dbReference>
<dbReference type="InterPro" id="IPR013087">
    <property type="entry name" value="Znf_C2H2_type"/>
</dbReference>
<evidence type="ECO:0000259" key="3">
    <source>
        <dbReference type="PROSITE" id="PS50157"/>
    </source>
</evidence>
<feature type="region of interest" description="Disordered" evidence="2">
    <location>
        <begin position="28"/>
        <end position="51"/>
    </location>
</feature>
<evidence type="ECO:0000313" key="4">
    <source>
        <dbReference type="EMBL" id="RKP39414.1"/>
    </source>
</evidence>
<feature type="domain" description="C2H2-type" evidence="3">
    <location>
        <begin position="5"/>
        <end position="36"/>
    </location>
</feature>
<dbReference type="SUPFAM" id="SSF57667">
    <property type="entry name" value="beta-beta-alpha zinc fingers"/>
    <property type="match status" value="1"/>
</dbReference>
<dbReference type="STRING" id="215637.A0A4Q0A0A6"/>
<feature type="compositionally biased region" description="Basic and acidic residues" evidence="2">
    <location>
        <begin position="36"/>
        <end position="51"/>
    </location>
</feature>
<gene>
    <name evidence="4" type="ORF">BJ085DRAFT_12920</name>
</gene>
<dbReference type="InterPro" id="IPR036236">
    <property type="entry name" value="Znf_C2H2_sf"/>
</dbReference>
<evidence type="ECO:0000256" key="1">
    <source>
        <dbReference type="PROSITE-ProRule" id="PRU00042"/>
    </source>
</evidence>
<dbReference type="Proteomes" id="UP000268162">
    <property type="component" value="Unassembled WGS sequence"/>
</dbReference>
<sequence length="51" mass="6069">IERVYVCNYEGCTKGYGTLNHLNSHISMQNHGPKRQPHEFKEIREELRRAK</sequence>
<dbReference type="GO" id="GO:0006355">
    <property type="term" value="P:regulation of DNA-templated transcription"/>
    <property type="evidence" value="ECO:0007669"/>
    <property type="project" value="InterPro"/>
</dbReference>
<evidence type="ECO:0000256" key="2">
    <source>
        <dbReference type="SAM" id="MobiDB-lite"/>
    </source>
</evidence>
<keyword evidence="1" id="KW-0479">Metal-binding</keyword>
<protein>
    <recommendedName>
        <fullName evidence="3">C2H2-type domain-containing protein</fullName>
    </recommendedName>
</protein>
<dbReference type="PROSITE" id="PS50157">
    <property type="entry name" value="ZINC_FINGER_C2H2_2"/>
    <property type="match status" value="1"/>
</dbReference>
<dbReference type="AlphaFoldDB" id="A0A4Q0A0A6"/>
<keyword evidence="1" id="KW-0862">Zinc</keyword>
<dbReference type="PANTHER" id="PTHR36167">
    <property type="entry name" value="C2H2 FINGER DOMAIN TRANSCRIPTION FACTOR (EUROFUNG)-RELATED"/>
    <property type="match status" value="1"/>
</dbReference>
<accession>A0A4Q0A0A6</accession>
<evidence type="ECO:0000313" key="5">
    <source>
        <dbReference type="Proteomes" id="UP000268162"/>
    </source>
</evidence>
<keyword evidence="1" id="KW-0863">Zinc-finger</keyword>
<organism evidence="4 5">
    <name type="scientific">Dimargaris cristalligena</name>
    <dbReference type="NCBI Taxonomy" id="215637"/>
    <lineage>
        <taxon>Eukaryota</taxon>
        <taxon>Fungi</taxon>
        <taxon>Fungi incertae sedis</taxon>
        <taxon>Zoopagomycota</taxon>
        <taxon>Kickxellomycotina</taxon>
        <taxon>Dimargaritomycetes</taxon>
        <taxon>Dimargaritales</taxon>
        <taxon>Dimargaritaceae</taxon>
        <taxon>Dimargaris</taxon>
    </lineage>
</organism>
<dbReference type="GO" id="GO:0008270">
    <property type="term" value="F:zinc ion binding"/>
    <property type="evidence" value="ECO:0007669"/>
    <property type="project" value="UniProtKB-KW"/>
</dbReference>
<feature type="non-terminal residue" evidence="4">
    <location>
        <position position="1"/>
    </location>
</feature>